<reference evidence="2" key="1">
    <citation type="submission" date="2022-11" db="EMBL/GenBank/DDBJ databases">
        <title>Genome Resource of Sclerotinia nivalis Strain SnTB1, a Plant Pathogen Isolated from American Ginseng.</title>
        <authorList>
            <person name="Fan S."/>
        </authorList>
    </citation>
    <scope>NUCLEOTIDE SEQUENCE</scope>
    <source>
        <strain evidence="2">SnTB1</strain>
    </source>
</reference>
<keyword evidence="1" id="KW-0472">Membrane</keyword>
<feature type="transmembrane region" description="Helical" evidence="1">
    <location>
        <begin position="39"/>
        <end position="56"/>
    </location>
</feature>
<evidence type="ECO:0000256" key="1">
    <source>
        <dbReference type="SAM" id="Phobius"/>
    </source>
</evidence>
<evidence type="ECO:0000313" key="2">
    <source>
        <dbReference type="EMBL" id="KAJ8066510.1"/>
    </source>
</evidence>
<name>A0A9X0DLB8_9HELO</name>
<dbReference type="AlphaFoldDB" id="A0A9X0DLB8"/>
<gene>
    <name evidence="2" type="ORF">OCU04_005568</name>
</gene>
<feature type="transmembrane region" description="Helical" evidence="1">
    <location>
        <begin position="6"/>
        <end position="27"/>
    </location>
</feature>
<comment type="caution">
    <text evidence="2">The sequence shown here is derived from an EMBL/GenBank/DDBJ whole genome shotgun (WGS) entry which is preliminary data.</text>
</comment>
<sequence>MVNSEIQLCVYFSIMIHGLTSFMCFHGRFGSEFFITREIIISLLRHTGLIFVLYFVPLGNLQRFKTPILIPSHPILSLSSSIFMYSILSYPILQVEGIHPVLKSN</sequence>
<evidence type="ECO:0000313" key="3">
    <source>
        <dbReference type="Proteomes" id="UP001152300"/>
    </source>
</evidence>
<dbReference type="Proteomes" id="UP001152300">
    <property type="component" value="Unassembled WGS sequence"/>
</dbReference>
<dbReference type="EMBL" id="JAPEIS010000005">
    <property type="protein sequence ID" value="KAJ8066510.1"/>
    <property type="molecule type" value="Genomic_DNA"/>
</dbReference>
<keyword evidence="1" id="KW-1133">Transmembrane helix</keyword>
<protein>
    <submittedName>
        <fullName evidence="2">Uncharacterized protein</fullName>
    </submittedName>
</protein>
<keyword evidence="3" id="KW-1185">Reference proteome</keyword>
<keyword evidence="1" id="KW-0812">Transmembrane</keyword>
<proteinExistence type="predicted"/>
<organism evidence="2 3">
    <name type="scientific">Sclerotinia nivalis</name>
    <dbReference type="NCBI Taxonomy" id="352851"/>
    <lineage>
        <taxon>Eukaryota</taxon>
        <taxon>Fungi</taxon>
        <taxon>Dikarya</taxon>
        <taxon>Ascomycota</taxon>
        <taxon>Pezizomycotina</taxon>
        <taxon>Leotiomycetes</taxon>
        <taxon>Helotiales</taxon>
        <taxon>Sclerotiniaceae</taxon>
        <taxon>Sclerotinia</taxon>
    </lineage>
</organism>
<accession>A0A9X0DLB8</accession>
<feature type="transmembrane region" description="Helical" evidence="1">
    <location>
        <begin position="68"/>
        <end position="93"/>
    </location>
</feature>